<dbReference type="InterPro" id="IPR030678">
    <property type="entry name" value="Peptide/Ni-bd"/>
</dbReference>
<dbReference type="CDD" id="cd08506">
    <property type="entry name" value="PBP2_clavulanate_OppA2"/>
    <property type="match status" value="1"/>
</dbReference>
<accession>A0A2H1I806</accession>
<dbReference type="GO" id="GO:1904680">
    <property type="term" value="F:peptide transmembrane transporter activity"/>
    <property type="evidence" value="ECO:0007669"/>
    <property type="project" value="TreeGrafter"/>
</dbReference>
<proteinExistence type="predicted"/>
<feature type="signal peptide" evidence="1">
    <location>
        <begin position="1"/>
        <end position="22"/>
    </location>
</feature>
<dbReference type="AlphaFoldDB" id="A0A2H1I806"/>
<dbReference type="InterPro" id="IPR000914">
    <property type="entry name" value="SBP_5_dom"/>
</dbReference>
<evidence type="ECO:0000256" key="1">
    <source>
        <dbReference type="SAM" id="SignalP"/>
    </source>
</evidence>
<gene>
    <name evidence="3" type="ORF">BANT10_00676</name>
</gene>
<feature type="chain" id="PRO_5013930718" evidence="1">
    <location>
        <begin position="23"/>
        <end position="558"/>
    </location>
</feature>
<dbReference type="PANTHER" id="PTHR30290:SF83">
    <property type="entry name" value="ABC TRANSPORTER SUBSTRATE-BINDING PROTEIN"/>
    <property type="match status" value="1"/>
</dbReference>
<organism evidence="3 4">
    <name type="scientific">Brevibacterium antiquum</name>
    <dbReference type="NCBI Taxonomy" id="234835"/>
    <lineage>
        <taxon>Bacteria</taxon>
        <taxon>Bacillati</taxon>
        <taxon>Actinomycetota</taxon>
        <taxon>Actinomycetes</taxon>
        <taxon>Micrococcales</taxon>
        <taxon>Brevibacteriaceae</taxon>
        <taxon>Brevibacterium</taxon>
    </lineage>
</organism>
<keyword evidence="1" id="KW-0732">Signal</keyword>
<dbReference type="GO" id="GO:0042597">
    <property type="term" value="C:periplasmic space"/>
    <property type="evidence" value="ECO:0007669"/>
    <property type="project" value="UniProtKB-ARBA"/>
</dbReference>
<dbReference type="Gene3D" id="3.40.190.10">
    <property type="entry name" value="Periplasmic binding protein-like II"/>
    <property type="match status" value="1"/>
</dbReference>
<dbReference type="PROSITE" id="PS51257">
    <property type="entry name" value="PROKAR_LIPOPROTEIN"/>
    <property type="match status" value="1"/>
</dbReference>
<dbReference type="PIRSF" id="PIRSF002741">
    <property type="entry name" value="MppA"/>
    <property type="match status" value="1"/>
</dbReference>
<dbReference type="EMBL" id="FXZE01000002">
    <property type="protein sequence ID" value="SMX71283.1"/>
    <property type="molecule type" value="Genomic_DNA"/>
</dbReference>
<dbReference type="Gene3D" id="3.10.105.10">
    <property type="entry name" value="Dipeptide-binding Protein, Domain 3"/>
    <property type="match status" value="1"/>
</dbReference>
<sequence>MRKSALIASALALGLILTGCNANPELNKDGDKSTNTLGETHTGGTLNIFAEDSDIDFDPGKSQGLAITSLAYVHRRLTTWDIRPGQEGTVVPDLATDTGQISDDGKTWTFTLKDGLKYEDGSAITSADIKYGIERSFSTELSGGLSYHKTLLKGGADYQGPFKGEELKSVETPDDKTIVFHLKSAFGDFPWIASMPAFSPVPEDKDDPGKYGLDPISSGPYQVKSNKSGSEAVLTRNKYWDEKTDPVRTAGPDEVVFKLGQDASVTAQALISDSGDAKNGFSASFVPAAQLAQVQSDPSAKSRLVTSGPGALSYLAMNNERKGLDDVKVRQAINYAVNKDTYRIAGGGEISGDFASTLITPGIPGRQDYDLYQADPSGDIDKAKSLLKESSADLGTLKLLVKNDATSVAQAEAIQEALARIDVKVRIKSVDANTFSADATDAKGDYDLALSSWQPDFPSANGNIQPLFDSSQIGNGNYNISRYSNDEVDALIKKATETVKPEEAQKIWAEADKRIMDDAPIVPLTYNKNSFLYGSAVENFVVGDFPAYPVYFKASLKG</sequence>
<dbReference type="GO" id="GO:0015833">
    <property type="term" value="P:peptide transport"/>
    <property type="evidence" value="ECO:0007669"/>
    <property type="project" value="TreeGrafter"/>
</dbReference>
<dbReference type="InterPro" id="IPR039424">
    <property type="entry name" value="SBP_5"/>
</dbReference>
<feature type="domain" description="Solute-binding protein family 5" evidence="2">
    <location>
        <begin position="89"/>
        <end position="474"/>
    </location>
</feature>
<reference evidence="4" key="1">
    <citation type="submission" date="2017-03" db="EMBL/GenBank/DDBJ databases">
        <authorList>
            <person name="Monnet C."/>
        </authorList>
    </citation>
    <scope>NUCLEOTIDE SEQUENCE [LARGE SCALE GENOMIC DNA]</scope>
    <source>
        <strain evidence="4">P10</strain>
    </source>
</reference>
<dbReference type="Pfam" id="PF00496">
    <property type="entry name" value="SBP_bac_5"/>
    <property type="match status" value="1"/>
</dbReference>
<dbReference type="PANTHER" id="PTHR30290">
    <property type="entry name" value="PERIPLASMIC BINDING COMPONENT OF ABC TRANSPORTER"/>
    <property type="match status" value="1"/>
</dbReference>
<protein>
    <submittedName>
        <fullName evidence="3">Peptide/nickel transport system substrate-binding protein</fullName>
    </submittedName>
</protein>
<evidence type="ECO:0000313" key="3">
    <source>
        <dbReference type="EMBL" id="SMX71283.1"/>
    </source>
</evidence>
<keyword evidence="4" id="KW-1185">Reference proteome</keyword>
<evidence type="ECO:0000313" key="4">
    <source>
        <dbReference type="Proteomes" id="UP000234342"/>
    </source>
</evidence>
<dbReference type="SUPFAM" id="SSF53850">
    <property type="entry name" value="Periplasmic binding protein-like II"/>
    <property type="match status" value="1"/>
</dbReference>
<dbReference type="Proteomes" id="UP000234342">
    <property type="component" value="Unassembled WGS sequence"/>
</dbReference>
<dbReference type="GO" id="GO:0043190">
    <property type="term" value="C:ATP-binding cassette (ABC) transporter complex"/>
    <property type="evidence" value="ECO:0007669"/>
    <property type="project" value="InterPro"/>
</dbReference>
<dbReference type="RefSeq" id="WP_101641829.1">
    <property type="nucleotide sequence ID" value="NZ_FXZE01000002.1"/>
</dbReference>
<name>A0A2H1I806_9MICO</name>
<evidence type="ECO:0000259" key="2">
    <source>
        <dbReference type="Pfam" id="PF00496"/>
    </source>
</evidence>